<organism evidence="2 3">
    <name type="scientific">Haloarcula terrestris</name>
    <dbReference type="NCBI Taxonomy" id="2950533"/>
    <lineage>
        <taxon>Archaea</taxon>
        <taxon>Methanobacteriati</taxon>
        <taxon>Methanobacteriota</taxon>
        <taxon>Stenosarchaea group</taxon>
        <taxon>Halobacteria</taxon>
        <taxon>Halobacteriales</taxon>
        <taxon>Haloarculaceae</taxon>
        <taxon>Haloarcula</taxon>
    </lineage>
</organism>
<evidence type="ECO:0000259" key="1">
    <source>
        <dbReference type="PROSITE" id="PS51459"/>
    </source>
</evidence>
<protein>
    <submittedName>
        <fullName evidence="2">Type II toxin-antitoxin system death-on-curing family toxin</fullName>
    </submittedName>
</protein>
<dbReference type="InterPro" id="IPR036597">
    <property type="entry name" value="Fido-like_dom_sf"/>
</dbReference>
<feature type="domain" description="Fido" evidence="1">
    <location>
        <begin position="11"/>
        <end position="136"/>
    </location>
</feature>
<dbReference type="PANTHER" id="PTHR39426:SF1">
    <property type="entry name" value="HOMOLOGY TO DEATH-ON-CURING PROTEIN OF PHAGE P1"/>
    <property type="match status" value="1"/>
</dbReference>
<gene>
    <name evidence="2" type="ORF">NDI54_21045</name>
</gene>
<evidence type="ECO:0000313" key="3">
    <source>
        <dbReference type="Proteomes" id="UP001253439"/>
    </source>
</evidence>
<dbReference type="GO" id="GO:0016301">
    <property type="term" value="F:kinase activity"/>
    <property type="evidence" value="ECO:0007669"/>
    <property type="project" value="InterPro"/>
</dbReference>
<dbReference type="RefSeq" id="WP_310898296.1">
    <property type="nucleotide sequence ID" value="NZ_JAMQOM010000027.1"/>
</dbReference>
<dbReference type="NCBIfam" id="TIGR01550">
    <property type="entry name" value="DOC_P1"/>
    <property type="match status" value="1"/>
</dbReference>
<dbReference type="SUPFAM" id="SSF140931">
    <property type="entry name" value="Fic-like"/>
    <property type="match status" value="1"/>
</dbReference>
<evidence type="ECO:0000313" key="2">
    <source>
        <dbReference type="EMBL" id="MDS0223819.1"/>
    </source>
</evidence>
<dbReference type="InterPro" id="IPR053737">
    <property type="entry name" value="Type_II_TA_Toxin"/>
</dbReference>
<keyword evidence="3" id="KW-1185">Reference proteome</keyword>
<accession>A0AAE4JKZ8</accession>
<reference evidence="2 3" key="1">
    <citation type="submission" date="2022-06" db="EMBL/GenBank/DDBJ databases">
        <title>Haloarcula sp. a new haloarchaeum isolate from saline soil.</title>
        <authorList>
            <person name="Strakova D."/>
            <person name="Galisteo C."/>
            <person name="Sanchez-Porro C."/>
            <person name="Ventosa A."/>
        </authorList>
    </citation>
    <scope>NUCLEOTIDE SEQUENCE [LARGE SCALE GENOMIC DNA]</scope>
    <source>
        <strain evidence="2 3">S1AR25-5A</strain>
    </source>
</reference>
<name>A0AAE4JKZ8_9EURY</name>
<dbReference type="InterPro" id="IPR003812">
    <property type="entry name" value="Fido"/>
</dbReference>
<dbReference type="Gene3D" id="1.20.120.1870">
    <property type="entry name" value="Fic/DOC protein, Fido domain"/>
    <property type="match status" value="1"/>
</dbReference>
<dbReference type="PROSITE" id="PS51459">
    <property type="entry name" value="FIDO"/>
    <property type="match status" value="1"/>
</dbReference>
<dbReference type="AlphaFoldDB" id="A0AAE4JKZ8"/>
<comment type="caution">
    <text evidence="2">The sequence shown here is derived from an EMBL/GenBank/DDBJ whole genome shotgun (WGS) entry which is preliminary data.</text>
</comment>
<sequence length="154" mass="17375">MTENDDGVQYPTPEDILAMHEAIVTADPEAERGVRKPDAPESALTYISEGYFGEVPETVHEKAAHLMRLLVSDHAFVDGNKRTALNTTATFYAMNGYYFDYGQEIKAILKSFAGADEVDVDRAIHRCEEIARPVEDIEDEEIRAKVERLQERVK</sequence>
<proteinExistence type="predicted"/>
<dbReference type="Proteomes" id="UP001253439">
    <property type="component" value="Unassembled WGS sequence"/>
</dbReference>
<dbReference type="EMBL" id="JAMQOM010000027">
    <property type="protein sequence ID" value="MDS0223819.1"/>
    <property type="molecule type" value="Genomic_DNA"/>
</dbReference>
<dbReference type="PANTHER" id="PTHR39426">
    <property type="entry name" value="HOMOLOGY TO DEATH-ON-CURING PROTEIN OF PHAGE P1"/>
    <property type="match status" value="1"/>
</dbReference>
<dbReference type="Pfam" id="PF02661">
    <property type="entry name" value="Fic"/>
    <property type="match status" value="1"/>
</dbReference>
<dbReference type="InterPro" id="IPR006440">
    <property type="entry name" value="Doc"/>
</dbReference>